<gene>
    <name evidence="4" type="ORF">FG382_14410</name>
</gene>
<dbReference type="PANTHER" id="PTHR46928:SF1">
    <property type="entry name" value="MESENCHYME-SPECIFIC CELL SURFACE GLYCOPROTEIN"/>
    <property type="match status" value="1"/>
</dbReference>
<dbReference type="RefSeq" id="WP_142539589.1">
    <property type="nucleotide sequence ID" value="NZ_BMIE01000001.1"/>
</dbReference>
<dbReference type="NCBIfam" id="NF038117">
    <property type="entry name" value="choice_anch_I"/>
    <property type="match status" value="1"/>
</dbReference>
<name>A0A544T2Z5_9BACI</name>
<dbReference type="Gene3D" id="2.130.10.10">
    <property type="entry name" value="YVTN repeat-like/Quinoprotein amine dehydrogenase"/>
    <property type="match status" value="1"/>
</dbReference>
<dbReference type="Pfam" id="PF22494">
    <property type="entry name" value="choice_anch_I"/>
    <property type="match status" value="1"/>
</dbReference>
<dbReference type="InterPro" id="IPR041378">
    <property type="entry name" value="S-layer_SbsC_C"/>
</dbReference>
<dbReference type="Gene3D" id="1.20.58.780">
    <property type="match status" value="1"/>
</dbReference>
<dbReference type="Proteomes" id="UP000317316">
    <property type="component" value="Unassembled WGS sequence"/>
</dbReference>
<feature type="signal peptide" evidence="1">
    <location>
        <begin position="1"/>
        <end position="27"/>
    </location>
</feature>
<dbReference type="EMBL" id="VDGH01000008">
    <property type="protein sequence ID" value="TQR11805.1"/>
    <property type="molecule type" value="Genomic_DNA"/>
</dbReference>
<accession>A0A544T2Z5</accession>
<keyword evidence="1" id="KW-0732">Signal</keyword>
<dbReference type="SUPFAM" id="SSF50969">
    <property type="entry name" value="YVTN repeat-like/Quinoprotein amine dehydrogenase"/>
    <property type="match status" value="1"/>
</dbReference>
<dbReference type="PANTHER" id="PTHR46928">
    <property type="entry name" value="MESENCHYME-SPECIFIC CELL SURFACE GLYCOPROTEIN"/>
    <property type="match status" value="1"/>
</dbReference>
<sequence length="709" mass="77495">MKKNKVKKTVMATVLATSLFSSTGVSFASSSLQDIVEQARKDMKEASYAYVVPAQKGKITTSMDLYPALNTAKESYQKAKAAIEKSRVKNKKALLSDLEDLYNERITKGVIPYIDAYNYATQYITPIIEAIEKAESDKDSVEVEKQFQKLSYQLKERSAIMYRFTGKAPRDLLLAKFKTPADRKHAQLVASKSNENEAPPLYNSNPEQLAVKQVARYDSGQGETGTEILAYDEKLKKAFVTNGAVGGFDILSFADVRSAEFTQVDSAKRVVIEDYGVKGVKNITSIASHPTEDLIAIAAYAEKTDLGYIIFATKDGNFVKAVQVGALPDMVTFTPDGKKTIVANEGEPNKDTTIDPDGSISIIDVPSFEETTLTFTEAMLDEKVRMSYQGKGSSYLAQLEPEYVSVSPDSKTAYVTLQENNAIATVDLVSDKIMSVKGLGVIDHSVAGNEIDANKDDKAIGINKAPILTWHMPDAIDSFVVNGKTYIITPNEGDSRDYVDDGGYSEVANLADIELPIKLDASKYEGFTQAELDKFDLSTLEGYKVTTENGLNAEGTAYETIYGYGGRSFSIFDAKTLEQVYDSGSEFERIIAEKTPKYFNTNSDEIKVDSRSDDKGPEPETAVVGEIDGITYGFIALERYSGIMVYDLTDVKAPKFVTLISSRDFSEDAAGDVSPEGLLFISAEKSPTGKALLAATHEISGTVAIYEFG</sequence>
<keyword evidence="5" id="KW-1185">Reference proteome</keyword>
<organism evidence="4 5">
    <name type="scientific">Psychrobacillus lasiicapitis</name>
    <dbReference type="NCBI Taxonomy" id="1636719"/>
    <lineage>
        <taxon>Bacteria</taxon>
        <taxon>Bacillati</taxon>
        <taxon>Bacillota</taxon>
        <taxon>Bacilli</taxon>
        <taxon>Bacillales</taxon>
        <taxon>Bacillaceae</taxon>
        <taxon>Psychrobacillus</taxon>
    </lineage>
</organism>
<feature type="domain" description="SbsC C-terminal" evidence="2">
    <location>
        <begin position="58"/>
        <end position="181"/>
    </location>
</feature>
<evidence type="ECO:0000313" key="5">
    <source>
        <dbReference type="Proteomes" id="UP000317316"/>
    </source>
</evidence>
<evidence type="ECO:0000259" key="3">
    <source>
        <dbReference type="Pfam" id="PF22494"/>
    </source>
</evidence>
<feature type="chain" id="PRO_5038534054" evidence="1">
    <location>
        <begin position="28"/>
        <end position="709"/>
    </location>
</feature>
<evidence type="ECO:0000256" key="1">
    <source>
        <dbReference type="SAM" id="SignalP"/>
    </source>
</evidence>
<dbReference type="InterPro" id="IPR055188">
    <property type="entry name" value="Choice_anch_I"/>
</dbReference>
<dbReference type="Pfam" id="PF18058">
    <property type="entry name" value="SbsC_C"/>
    <property type="match status" value="1"/>
</dbReference>
<dbReference type="InterPro" id="IPR052956">
    <property type="entry name" value="Mesenchyme-surface_protein"/>
</dbReference>
<comment type="caution">
    <text evidence="4">The sequence shown here is derived from an EMBL/GenBank/DDBJ whole genome shotgun (WGS) entry which is preliminary data.</text>
</comment>
<feature type="domain" description="Choice-of-anchor I" evidence="3">
    <location>
        <begin position="225"/>
        <end position="707"/>
    </location>
</feature>
<protein>
    <submittedName>
        <fullName evidence="4">Uncharacterized protein</fullName>
    </submittedName>
</protein>
<dbReference type="OrthoDB" id="9801679at2"/>
<proteinExistence type="predicted"/>
<dbReference type="Gene3D" id="1.20.58.790">
    <property type="match status" value="1"/>
</dbReference>
<evidence type="ECO:0000259" key="2">
    <source>
        <dbReference type="Pfam" id="PF18058"/>
    </source>
</evidence>
<dbReference type="AlphaFoldDB" id="A0A544T2Z5"/>
<dbReference type="InterPro" id="IPR011044">
    <property type="entry name" value="Quino_amine_DH_bsu"/>
</dbReference>
<dbReference type="InterPro" id="IPR015943">
    <property type="entry name" value="WD40/YVTN_repeat-like_dom_sf"/>
</dbReference>
<reference evidence="4 5" key="1">
    <citation type="submission" date="2019-05" db="EMBL/GenBank/DDBJ databases">
        <title>Psychrobacillus vulpis sp. nov., a new species isolated from feces of a red fox that inhabits in The Tablas de Daimiel Natural Park, Albacete, Spain.</title>
        <authorList>
            <person name="Rodriguez M."/>
            <person name="Reina J.C."/>
            <person name="Bejar V."/>
            <person name="Llamas I."/>
        </authorList>
    </citation>
    <scope>NUCLEOTIDE SEQUENCE [LARGE SCALE GENOMIC DNA]</scope>
    <source>
        <strain evidence="4 5">NEAU-3TGS17</strain>
    </source>
</reference>
<evidence type="ECO:0000313" key="4">
    <source>
        <dbReference type="EMBL" id="TQR11805.1"/>
    </source>
</evidence>